<dbReference type="EMBL" id="FNEJ01000020">
    <property type="protein sequence ID" value="SDJ16888.1"/>
    <property type="molecule type" value="Genomic_DNA"/>
</dbReference>
<dbReference type="RefSeq" id="WP_089850116.1">
    <property type="nucleotide sequence ID" value="NZ_FNEJ01000020.1"/>
</dbReference>
<reference evidence="1 2" key="1">
    <citation type="submission" date="2016-10" db="EMBL/GenBank/DDBJ databases">
        <authorList>
            <person name="de Groot N.N."/>
        </authorList>
    </citation>
    <scope>NUCLEOTIDE SEQUENCE [LARGE SCALE GENOMIC DNA]</scope>
    <source>
        <strain evidence="1 2">DSM 26424</strain>
    </source>
</reference>
<dbReference type="AlphaFoldDB" id="A0A1G8RIT7"/>
<dbReference type="OrthoDB" id="7865835at2"/>
<accession>A0A1G8RIT7</accession>
<evidence type="ECO:0000313" key="1">
    <source>
        <dbReference type="EMBL" id="SDJ16888.1"/>
    </source>
</evidence>
<evidence type="ECO:0000313" key="2">
    <source>
        <dbReference type="Proteomes" id="UP000199093"/>
    </source>
</evidence>
<name>A0A1G8RIT7_9RHOB</name>
<dbReference type="STRING" id="555512.SAMN04487993_102056"/>
<organism evidence="1 2">
    <name type="scientific">Salipiger marinus</name>
    <dbReference type="NCBI Taxonomy" id="555512"/>
    <lineage>
        <taxon>Bacteria</taxon>
        <taxon>Pseudomonadati</taxon>
        <taxon>Pseudomonadota</taxon>
        <taxon>Alphaproteobacteria</taxon>
        <taxon>Rhodobacterales</taxon>
        <taxon>Roseobacteraceae</taxon>
        <taxon>Salipiger</taxon>
    </lineage>
</organism>
<proteinExistence type="predicted"/>
<dbReference type="Proteomes" id="UP000199093">
    <property type="component" value="Unassembled WGS sequence"/>
</dbReference>
<protein>
    <recommendedName>
        <fullName evidence="3">Acyl dehydratase</fullName>
    </recommendedName>
</protein>
<sequence length="133" mass="13981">MTQPRPEPGQSLTFRKTLSVAEQGFFTGISGNLGGLYVDRRQAQAQGLSDMAVFELVAGALFTTALGRLAGPDWRIGAISFRFARALTLGETLAATATVGATNGTLTFQLSGHVQDAQVIEGEARMVPVAPDV</sequence>
<gene>
    <name evidence="1" type="ORF">SAMN04487993_102056</name>
</gene>
<keyword evidence="2" id="KW-1185">Reference proteome</keyword>
<dbReference type="SUPFAM" id="SSF54637">
    <property type="entry name" value="Thioesterase/thiol ester dehydrase-isomerase"/>
    <property type="match status" value="1"/>
</dbReference>
<dbReference type="Gene3D" id="3.10.129.10">
    <property type="entry name" value="Hotdog Thioesterase"/>
    <property type="match status" value="1"/>
</dbReference>
<evidence type="ECO:0008006" key="3">
    <source>
        <dbReference type="Google" id="ProtNLM"/>
    </source>
</evidence>
<dbReference type="InterPro" id="IPR029069">
    <property type="entry name" value="HotDog_dom_sf"/>
</dbReference>